<comment type="similarity">
    <text evidence="1 6">Belongs to the ArsC family.</text>
</comment>
<dbReference type="PANTHER" id="PTHR30041:SF5">
    <property type="entry name" value="ARSENATE REDUCTASE-RELATED"/>
    <property type="match status" value="1"/>
</dbReference>
<dbReference type="Proteomes" id="UP000316083">
    <property type="component" value="Unassembled WGS sequence"/>
</dbReference>
<evidence type="ECO:0000256" key="4">
    <source>
        <dbReference type="ARBA" id="ARBA00038969"/>
    </source>
</evidence>
<evidence type="ECO:0000256" key="1">
    <source>
        <dbReference type="ARBA" id="ARBA00007198"/>
    </source>
</evidence>
<keyword evidence="3" id="KW-0560">Oxidoreductase</keyword>
<evidence type="ECO:0000256" key="6">
    <source>
        <dbReference type="PROSITE-ProRule" id="PRU01282"/>
    </source>
</evidence>
<evidence type="ECO:0000256" key="3">
    <source>
        <dbReference type="ARBA" id="ARBA00023002"/>
    </source>
</evidence>
<dbReference type="Pfam" id="PF03960">
    <property type="entry name" value="ArsC"/>
    <property type="match status" value="1"/>
</dbReference>
<dbReference type="NCBIfam" id="TIGR00014">
    <property type="entry name" value="arsC"/>
    <property type="match status" value="1"/>
</dbReference>
<evidence type="ECO:0000259" key="7">
    <source>
        <dbReference type="PROSITE" id="PS51186"/>
    </source>
</evidence>
<proteinExistence type="inferred from homology"/>
<dbReference type="GO" id="GO:0016747">
    <property type="term" value="F:acyltransferase activity, transferring groups other than amino-acyl groups"/>
    <property type="evidence" value="ECO:0007669"/>
    <property type="project" value="InterPro"/>
</dbReference>
<dbReference type="InterPro" id="IPR006659">
    <property type="entry name" value="Arsenate_reductase"/>
</dbReference>
<evidence type="ECO:0000313" key="8">
    <source>
        <dbReference type="EMBL" id="TWA61636.1"/>
    </source>
</evidence>
<gene>
    <name evidence="8" type="ORF">FBZ82_1179</name>
</gene>
<dbReference type="GO" id="GO:0008794">
    <property type="term" value="F:arsenate reductase (glutaredoxin) activity"/>
    <property type="evidence" value="ECO:0007669"/>
    <property type="project" value="UniProtKB-EC"/>
</dbReference>
<dbReference type="InterPro" id="IPR006660">
    <property type="entry name" value="Arsenate_reductase-like"/>
</dbReference>
<dbReference type="CDD" id="cd03034">
    <property type="entry name" value="ArsC_ArsC"/>
    <property type="match status" value="1"/>
</dbReference>
<dbReference type="Gene3D" id="3.40.30.10">
    <property type="entry name" value="Glutaredoxin"/>
    <property type="match status" value="1"/>
</dbReference>
<dbReference type="NCBIfam" id="NF040501">
    <property type="entry name" value="resist_ArsN2"/>
    <property type="match status" value="1"/>
</dbReference>
<dbReference type="RefSeq" id="WP_145679333.1">
    <property type="nucleotide sequence ID" value="NZ_VITF01000017.1"/>
</dbReference>
<comment type="caution">
    <text evidence="8">The sequence shown here is derived from an EMBL/GenBank/DDBJ whole genome shotgun (WGS) entry which is preliminary data.</text>
</comment>
<dbReference type="SUPFAM" id="SSF52833">
    <property type="entry name" value="Thioredoxin-like"/>
    <property type="match status" value="1"/>
</dbReference>
<keyword evidence="2" id="KW-0059">Arsenical resistance</keyword>
<dbReference type="InterPro" id="IPR036249">
    <property type="entry name" value="Thioredoxin-like_sf"/>
</dbReference>
<dbReference type="Pfam" id="PF13508">
    <property type="entry name" value="Acetyltransf_7"/>
    <property type="match status" value="1"/>
</dbReference>
<dbReference type="EMBL" id="VITF01000017">
    <property type="protein sequence ID" value="TWA61636.1"/>
    <property type="molecule type" value="Genomic_DNA"/>
</dbReference>
<evidence type="ECO:0000256" key="5">
    <source>
        <dbReference type="ARBA" id="ARBA00039879"/>
    </source>
</evidence>
<accession>A0A560AMR8</accession>
<name>A0A560AMR8_AZOBR</name>
<dbReference type="InterPro" id="IPR016181">
    <property type="entry name" value="Acyl_CoA_acyltransferase"/>
</dbReference>
<dbReference type="PROSITE" id="PS51353">
    <property type="entry name" value="ARSC"/>
    <property type="match status" value="1"/>
</dbReference>
<organism evidence="8 9">
    <name type="scientific">Azospirillum brasilense</name>
    <dbReference type="NCBI Taxonomy" id="192"/>
    <lineage>
        <taxon>Bacteria</taxon>
        <taxon>Pseudomonadati</taxon>
        <taxon>Pseudomonadota</taxon>
        <taxon>Alphaproteobacteria</taxon>
        <taxon>Rhodospirillales</taxon>
        <taxon>Azospirillaceae</taxon>
        <taxon>Azospirillum</taxon>
    </lineage>
</organism>
<reference evidence="8 9" key="1">
    <citation type="submission" date="2019-06" db="EMBL/GenBank/DDBJ databases">
        <title>Genomic Encyclopedia of Type Strains, Phase IV (KMG-V): Genome sequencing to study the core and pangenomes of soil and plant-associated prokaryotes.</title>
        <authorList>
            <person name="Whitman W."/>
        </authorList>
    </citation>
    <scope>NUCLEOTIDE SEQUENCE [LARGE SCALE GENOMIC DNA]</scope>
    <source>
        <strain evidence="8 9">BR 11796</strain>
    </source>
</reference>
<evidence type="ECO:0000313" key="9">
    <source>
        <dbReference type="Proteomes" id="UP000316083"/>
    </source>
</evidence>
<dbReference type="SUPFAM" id="SSF55729">
    <property type="entry name" value="Acyl-CoA N-acyltransferases (Nat)"/>
    <property type="match status" value="1"/>
</dbReference>
<dbReference type="AlphaFoldDB" id="A0A560AMR8"/>
<dbReference type="Gene3D" id="3.40.630.30">
    <property type="match status" value="1"/>
</dbReference>
<dbReference type="InterPro" id="IPR000182">
    <property type="entry name" value="GNAT_dom"/>
</dbReference>
<sequence length="298" mass="31415">MTGSVTPLADAERPALARLLAANSLPTDDLDEPGRRFWCVADDHGTLGYGGLEVHGADGLLRSVVVPVERRGAGAGRAVVAAVCAQAVTLGVERLWLLTTGADGFFEHLGFQRVERASAPPVIQSSAQFAGLCPDSAVCLHADLARPAEGMATAGGAVTIYHNPTCGTSRNTLGLIRNSGVEPTVIEYLKTPPSRDELEALIRRMGIPVRAVLRQTGTPYAELGLDDPALTDAALLDAMMAHPILINRPIVVTPLGVRLCRPSEAVLDILPDAQRGAFAKEDGERVVDDAGHRIDKAS</sequence>
<dbReference type="EC" id="1.20.4.1" evidence="4"/>
<feature type="domain" description="N-acetyltransferase" evidence="7">
    <location>
        <begin position="1"/>
        <end position="149"/>
    </location>
</feature>
<protein>
    <recommendedName>
        <fullName evidence="5">Arsenate reductase</fullName>
        <ecNumber evidence="4">1.20.4.1</ecNumber>
    </recommendedName>
</protein>
<dbReference type="GO" id="GO:0046685">
    <property type="term" value="P:response to arsenic-containing substance"/>
    <property type="evidence" value="ECO:0007669"/>
    <property type="project" value="UniProtKB-KW"/>
</dbReference>
<evidence type="ECO:0000256" key="2">
    <source>
        <dbReference type="ARBA" id="ARBA00022849"/>
    </source>
</evidence>
<dbReference type="PROSITE" id="PS51186">
    <property type="entry name" value="GNAT"/>
    <property type="match status" value="1"/>
</dbReference>
<dbReference type="PANTHER" id="PTHR30041">
    <property type="entry name" value="ARSENATE REDUCTASE"/>
    <property type="match status" value="1"/>
</dbReference>